<dbReference type="Proteomes" id="UP000790709">
    <property type="component" value="Unassembled WGS sequence"/>
</dbReference>
<name>A0ACB8B781_9AGAM</name>
<evidence type="ECO:0000313" key="1">
    <source>
        <dbReference type="EMBL" id="KAH7921267.1"/>
    </source>
</evidence>
<organism evidence="1 2">
    <name type="scientific">Leucogyrophana mollusca</name>
    <dbReference type="NCBI Taxonomy" id="85980"/>
    <lineage>
        <taxon>Eukaryota</taxon>
        <taxon>Fungi</taxon>
        <taxon>Dikarya</taxon>
        <taxon>Basidiomycota</taxon>
        <taxon>Agaricomycotina</taxon>
        <taxon>Agaricomycetes</taxon>
        <taxon>Agaricomycetidae</taxon>
        <taxon>Boletales</taxon>
        <taxon>Boletales incertae sedis</taxon>
        <taxon>Leucogyrophana</taxon>
    </lineage>
</organism>
<dbReference type="EMBL" id="MU266534">
    <property type="protein sequence ID" value="KAH7921267.1"/>
    <property type="molecule type" value="Genomic_DNA"/>
</dbReference>
<proteinExistence type="predicted"/>
<protein>
    <submittedName>
        <fullName evidence="1">Uncharacterized protein</fullName>
    </submittedName>
</protein>
<sequence>MPRSDHLRRPHRSRRLHRKLHRKAHKRLCAHPRKALRPRPPFRLSPLPTYKAFIKLVKDGKLSFKHVVTFIMDEYVGLARVRVRSLSAGKPVLRKPDHQSGRGPIPPCFGYYSASKDGKHVRTGSCR</sequence>
<accession>A0ACB8B781</accession>
<evidence type="ECO:0000313" key="2">
    <source>
        <dbReference type="Proteomes" id="UP000790709"/>
    </source>
</evidence>
<gene>
    <name evidence="1" type="ORF">BV22DRAFT_742228</name>
</gene>
<reference evidence="1" key="1">
    <citation type="journal article" date="2021" name="New Phytol.">
        <title>Evolutionary innovations through gain and loss of genes in the ectomycorrhizal Boletales.</title>
        <authorList>
            <person name="Wu G."/>
            <person name="Miyauchi S."/>
            <person name="Morin E."/>
            <person name="Kuo A."/>
            <person name="Drula E."/>
            <person name="Varga T."/>
            <person name="Kohler A."/>
            <person name="Feng B."/>
            <person name="Cao Y."/>
            <person name="Lipzen A."/>
            <person name="Daum C."/>
            <person name="Hundley H."/>
            <person name="Pangilinan J."/>
            <person name="Johnson J."/>
            <person name="Barry K."/>
            <person name="LaButti K."/>
            <person name="Ng V."/>
            <person name="Ahrendt S."/>
            <person name="Min B."/>
            <person name="Choi I.G."/>
            <person name="Park H."/>
            <person name="Plett J.M."/>
            <person name="Magnuson J."/>
            <person name="Spatafora J.W."/>
            <person name="Nagy L.G."/>
            <person name="Henrissat B."/>
            <person name="Grigoriev I.V."/>
            <person name="Yang Z.L."/>
            <person name="Xu J."/>
            <person name="Martin F.M."/>
        </authorList>
    </citation>
    <scope>NUCLEOTIDE SEQUENCE</scope>
    <source>
        <strain evidence="1">KUC20120723A-06</strain>
    </source>
</reference>
<keyword evidence="2" id="KW-1185">Reference proteome</keyword>
<comment type="caution">
    <text evidence="1">The sequence shown here is derived from an EMBL/GenBank/DDBJ whole genome shotgun (WGS) entry which is preliminary data.</text>
</comment>